<dbReference type="InterPro" id="IPR057746">
    <property type="entry name" value="CpnT-like_N"/>
</dbReference>
<evidence type="ECO:0000313" key="3">
    <source>
        <dbReference type="Proteomes" id="UP000515512"/>
    </source>
</evidence>
<proteinExistence type="predicted"/>
<name>A0A7D6VD00_9NOCA</name>
<dbReference type="Pfam" id="PF25547">
    <property type="entry name" value="WXG100_2"/>
    <property type="match status" value="1"/>
</dbReference>
<dbReference type="EMBL" id="CP059399">
    <property type="protein sequence ID" value="QLY29937.1"/>
    <property type="molecule type" value="Genomic_DNA"/>
</dbReference>
<evidence type="ECO:0000313" key="2">
    <source>
        <dbReference type="EMBL" id="QLY29937.1"/>
    </source>
</evidence>
<sequence>MYLDFGAYYAAGKACSDLADALQVAFLAETYAMGSCGGMAGVDEEGVEWGKDYDQRVTELLTLAADLGEGLQRFGKVIIENGYTHYLADYNSVLNPTAPPTAMPATPTPEIKYYGSPPSAGGPSGGLRDDFASLIKFADEVGIPVPDGDTDKLQTAADAWKRLQTNYTANLASVLTNAATVMDGCDPADAIAIAAKLRTLQTAVDDILGECGELSQLCSDYKADLHRLRKETIETALNELGAIIATEWAVGVLTSWVTFGVSALAAGVATATTVSAYGARIARFIREWREFRQLQKANRVRKDLTDTKAAVKEAKQLGDDAPGGVPKSTGNPHLDQVLKDAEQIGKDVKGLPKGSGKPDILAGKLTDLKLPHDDAVQAAIRASESAFGEVGGTANAVGGGTVILPKIATQNIVLIVKENGSVIAARGNVVDFIAK</sequence>
<keyword evidence="3" id="KW-1185">Reference proteome</keyword>
<protein>
    <recommendedName>
        <fullName evidence="1">Outer membrane channel protein CpnT-like N-terminal domain-containing protein</fullName>
    </recommendedName>
</protein>
<reference evidence="2 3" key="1">
    <citation type="submission" date="2020-07" db="EMBL/GenBank/DDBJ databases">
        <authorList>
            <person name="Zhuang K."/>
            <person name="Ran Y."/>
        </authorList>
    </citation>
    <scope>NUCLEOTIDE SEQUENCE [LARGE SCALE GENOMIC DNA]</scope>
    <source>
        <strain evidence="2 3">WCH-YHL-001</strain>
    </source>
</reference>
<dbReference type="KEGG" id="nhu:H0264_32805"/>
<organism evidence="2 3">
    <name type="scientific">Nocardia huaxiensis</name>
    <dbReference type="NCBI Taxonomy" id="2755382"/>
    <lineage>
        <taxon>Bacteria</taxon>
        <taxon>Bacillati</taxon>
        <taxon>Actinomycetota</taxon>
        <taxon>Actinomycetes</taxon>
        <taxon>Mycobacteriales</taxon>
        <taxon>Nocardiaceae</taxon>
        <taxon>Nocardia</taxon>
    </lineage>
</organism>
<dbReference type="RefSeq" id="WP_181581138.1">
    <property type="nucleotide sequence ID" value="NZ_CP059399.1"/>
</dbReference>
<gene>
    <name evidence="2" type="ORF">H0264_32805</name>
</gene>
<feature type="domain" description="Outer membrane channel protein CpnT-like N-terminal" evidence="1">
    <location>
        <begin position="146"/>
        <end position="269"/>
    </location>
</feature>
<dbReference type="Proteomes" id="UP000515512">
    <property type="component" value="Chromosome"/>
</dbReference>
<dbReference type="AlphaFoldDB" id="A0A7D6VD00"/>
<accession>A0A7D6VD00</accession>
<evidence type="ECO:0000259" key="1">
    <source>
        <dbReference type="Pfam" id="PF25547"/>
    </source>
</evidence>